<proteinExistence type="predicted"/>
<dbReference type="EMBL" id="CP056065">
    <property type="protein sequence ID" value="UKJ88006.2"/>
    <property type="molecule type" value="Genomic_DNA"/>
</dbReference>
<dbReference type="AlphaFoldDB" id="A0A976QRD0"/>
<name>A0A976QRD0_THEOR</name>
<gene>
    <name evidence="3" type="ORF">MACJ_000448</name>
</gene>
<feature type="signal peptide" evidence="2">
    <location>
        <begin position="1"/>
        <end position="25"/>
    </location>
</feature>
<feature type="compositionally biased region" description="Low complexity" evidence="1">
    <location>
        <begin position="181"/>
        <end position="194"/>
    </location>
</feature>
<evidence type="ECO:0000313" key="4">
    <source>
        <dbReference type="Proteomes" id="UP000244803"/>
    </source>
</evidence>
<evidence type="ECO:0000313" key="3">
    <source>
        <dbReference type="EMBL" id="UKJ88006.2"/>
    </source>
</evidence>
<evidence type="ECO:0008006" key="5">
    <source>
        <dbReference type="Google" id="ProtNLM"/>
    </source>
</evidence>
<accession>A0A976QRD0</accession>
<feature type="compositionally biased region" description="Polar residues" evidence="1">
    <location>
        <begin position="207"/>
        <end position="219"/>
    </location>
</feature>
<dbReference type="Proteomes" id="UP000244803">
    <property type="component" value="Chromosome 1"/>
</dbReference>
<evidence type="ECO:0000256" key="2">
    <source>
        <dbReference type="SAM" id="SignalP"/>
    </source>
</evidence>
<feature type="compositionally biased region" description="Basic and acidic residues" evidence="1">
    <location>
        <begin position="165"/>
        <end position="180"/>
    </location>
</feature>
<protein>
    <recommendedName>
        <fullName evidence="5">Secreted protein</fullName>
    </recommendedName>
</protein>
<feature type="region of interest" description="Disordered" evidence="1">
    <location>
        <begin position="123"/>
        <end position="235"/>
    </location>
</feature>
<feature type="chain" id="PRO_5036926064" description="Secreted protein" evidence="2">
    <location>
        <begin position="26"/>
        <end position="349"/>
    </location>
</feature>
<evidence type="ECO:0000256" key="1">
    <source>
        <dbReference type="SAM" id="MobiDB-lite"/>
    </source>
</evidence>
<feature type="compositionally biased region" description="Basic and acidic residues" evidence="1">
    <location>
        <begin position="223"/>
        <end position="232"/>
    </location>
</feature>
<keyword evidence="2" id="KW-0732">Signal</keyword>
<organism evidence="3 4">
    <name type="scientific">Theileria orientalis</name>
    <dbReference type="NCBI Taxonomy" id="68886"/>
    <lineage>
        <taxon>Eukaryota</taxon>
        <taxon>Sar</taxon>
        <taxon>Alveolata</taxon>
        <taxon>Apicomplexa</taxon>
        <taxon>Aconoidasida</taxon>
        <taxon>Piroplasmida</taxon>
        <taxon>Theileriidae</taxon>
        <taxon>Theileria</taxon>
    </lineage>
</organism>
<feature type="compositionally biased region" description="Basic and acidic residues" evidence="1">
    <location>
        <begin position="123"/>
        <end position="145"/>
    </location>
</feature>
<sequence length="349" mass="40547">MKFLGFYALWIGLLVAILRANRVLGDSIVKELDKHSSEKLGFNLIKEVNMFLEEIMYFLDQAEWITKEDIEQMLRLLERYRKRVNYEIYNKSVELDVIKETLETNEYRKIVNEFQISLVKEKEMNRQDAKNENKKLDRTEEHEIETSIDEEAAMVVDGSGLRGSSSREKAAEEPKLEKDSSSIGSTSNSGGTLTETDSNGARPKQARLQQSTGTQQYSGLSPIDEKLNKPDAGDEDRAEITQYEYQFDGSKVFDHESEQLYLLPAREVNRIMDKIDSIQLEIYNLEARLKELMRIQGVVRDLGRQIDEHLRLQQQSERNDQSEWNEHFPEFPEFPELEVEHAIISDSKN</sequence>
<reference evidence="3" key="1">
    <citation type="submission" date="2022-07" db="EMBL/GenBank/DDBJ databases">
        <title>Evaluation of T. orientalis genome assembly methods using nanopore sequencing and analysis of variation between genomes.</title>
        <authorList>
            <person name="Yam J."/>
            <person name="Micallef M.L."/>
            <person name="Liu M."/>
            <person name="Djordjevic S.P."/>
            <person name="Bogema D.R."/>
            <person name="Jenkins C."/>
        </authorList>
    </citation>
    <scope>NUCLEOTIDE SEQUENCE</scope>
    <source>
        <strain evidence="3">Fish Creek</strain>
    </source>
</reference>
<dbReference type="OrthoDB" id="443772at2759"/>